<dbReference type="InterPro" id="IPR002831">
    <property type="entry name" value="Tscrpt_reg_TrmB_N"/>
</dbReference>
<dbReference type="EMBL" id="KF901205">
    <property type="protein sequence ID" value="AIF22166.1"/>
    <property type="molecule type" value="Genomic_DNA"/>
</dbReference>
<accession>A0A075I0M7</accession>
<dbReference type="Gene3D" id="3.30.870.10">
    <property type="entry name" value="Endonuclease Chain A"/>
    <property type="match status" value="1"/>
</dbReference>
<sequence>MAESKQHQKESSEKQITVLKKLGFSDDEARIYHVLLVSKESTVGEISRSINFSRAKIYGIIDNLLSEGIVVEGNKHPKSYYPVDPMEIAEGRLKAMESASLSVESDLSPLYQSKPVDYLETLTVKDMEIFSQVISMCERADVSIDVIASILPSEMPRNVCRAFSDASGRGVEVRMLFPKKDTTLDLSRLEGFFEIRLVPTMPAAGMILVDEKEFCVGGLDVPDSNNMLLGMWMNQLELARLAKLIFDNIYESSEIYES</sequence>
<evidence type="ECO:0000313" key="2">
    <source>
        <dbReference type="EMBL" id="AIF22166.1"/>
    </source>
</evidence>
<organism evidence="2">
    <name type="scientific">uncultured marine group II/III euryarchaeote SAT1000_07_H11</name>
    <dbReference type="NCBI Taxonomy" id="1456556"/>
    <lineage>
        <taxon>Archaea</taxon>
        <taxon>Methanobacteriati</taxon>
        <taxon>Methanobacteriota</taxon>
        <taxon>environmental samples</taxon>
    </lineage>
</organism>
<dbReference type="InterPro" id="IPR051797">
    <property type="entry name" value="TrmB-like"/>
</dbReference>
<dbReference type="AlphaFoldDB" id="A0A075I0M7"/>
<dbReference type="PANTHER" id="PTHR34293">
    <property type="entry name" value="HTH-TYPE TRANSCRIPTIONAL REGULATOR TRMBL2"/>
    <property type="match status" value="1"/>
</dbReference>
<dbReference type="Gene3D" id="1.10.10.10">
    <property type="entry name" value="Winged helix-like DNA-binding domain superfamily/Winged helix DNA-binding domain"/>
    <property type="match status" value="1"/>
</dbReference>
<dbReference type="InterPro" id="IPR036388">
    <property type="entry name" value="WH-like_DNA-bd_sf"/>
</dbReference>
<protein>
    <submittedName>
        <fullName evidence="2">Putative transcriptional regulator</fullName>
    </submittedName>
</protein>
<dbReference type="Pfam" id="PF01978">
    <property type="entry name" value="TrmB"/>
    <property type="match status" value="1"/>
</dbReference>
<dbReference type="SUPFAM" id="SSF46785">
    <property type="entry name" value="Winged helix' DNA-binding domain"/>
    <property type="match status" value="1"/>
</dbReference>
<reference evidence="2" key="1">
    <citation type="journal article" date="2014" name="Genome Biol. Evol.">
        <title>Pangenome evidence for extensive interdomain horizontal transfer affecting lineage core and shell genes in uncultured planktonic thaumarchaeota and euryarchaeota.</title>
        <authorList>
            <person name="Deschamps P."/>
            <person name="Zivanovic Y."/>
            <person name="Moreira D."/>
            <person name="Rodriguez-Valera F."/>
            <person name="Lopez-Garcia P."/>
        </authorList>
    </citation>
    <scope>NUCLEOTIDE SEQUENCE</scope>
</reference>
<name>A0A075I0M7_9EURY</name>
<evidence type="ECO:0000259" key="1">
    <source>
        <dbReference type="Pfam" id="PF01978"/>
    </source>
</evidence>
<proteinExistence type="predicted"/>
<feature type="domain" description="Transcription regulator TrmB N-terminal" evidence="1">
    <location>
        <begin position="19"/>
        <end position="85"/>
    </location>
</feature>
<dbReference type="InterPro" id="IPR036390">
    <property type="entry name" value="WH_DNA-bd_sf"/>
</dbReference>
<dbReference type="PANTHER" id="PTHR34293:SF1">
    <property type="entry name" value="HTH-TYPE TRANSCRIPTIONAL REGULATOR TRMBL2"/>
    <property type="match status" value="1"/>
</dbReference>